<dbReference type="PANTHER" id="PTHR45011">
    <property type="entry name" value="DAP3-BINDING CELL DEATH ENHANCER 1"/>
    <property type="match status" value="1"/>
</dbReference>
<evidence type="ECO:0000313" key="1">
    <source>
        <dbReference type="EMBL" id="ODC02174.1"/>
    </source>
</evidence>
<dbReference type="SMART" id="SM00671">
    <property type="entry name" value="SEL1"/>
    <property type="match status" value="2"/>
</dbReference>
<organism evidence="1 2">
    <name type="scientific">Terasakiispira papahanaumokuakeensis</name>
    <dbReference type="NCBI Taxonomy" id="197479"/>
    <lineage>
        <taxon>Bacteria</taxon>
        <taxon>Pseudomonadati</taxon>
        <taxon>Pseudomonadota</taxon>
        <taxon>Gammaproteobacteria</taxon>
        <taxon>Oceanospirillales</taxon>
        <taxon>Terasakiispira</taxon>
    </lineage>
</organism>
<protein>
    <recommendedName>
        <fullName evidence="3">Sel1 repeat family protein</fullName>
    </recommendedName>
</protein>
<reference evidence="1 2" key="1">
    <citation type="submission" date="2016-08" db="EMBL/GenBank/DDBJ databases">
        <authorList>
            <person name="Seilhamer J.J."/>
        </authorList>
    </citation>
    <scope>NUCLEOTIDE SEQUENCE [LARGE SCALE GENOMIC DNA]</scope>
    <source>
        <strain evidence="1 2">PH27A</strain>
    </source>
</reference>
<dbReference type="EMBL" id="MDTQ01000001">
    <property type="protein sequence ID" value="ODC02174.1"/>
    <property type="molecule type" value="Genomic_DNA"/>
</dbReference>
<comment type="caution">
    <text evidence="1">The sequence shown here is derived from an EMBL/GenBank/DDBJ whole genome shotgun (WGS) entry which is preliminary data.</text>
</comment>
<proteinExistence type="predicted"/>
<evidence type="ECO:0008006" key="3">
    <source>
        <dbReference type="Google" id="ProtNLM"/>
    </source>
</evidence>
<dbReference type="OrthoDB" id="7024154at2"/>
<evidence type="ECO:0000313" key="2">
    <source>
        <dbReference type="Proteomes" id="UP000094291"/>
    </source>
</evidence>
<gene>
    <name evidence="1" type="ORF">BFW38_00045</name>
</gene>
<dbReference type="STRING" id="197479.BFW38_00045"/>
<dbReference type="InterPro" id="IPR006597">
    <property type="entry name" value="Sel1-like"/>
</dbReference>
<sequence length="157" mass="17960">MPTSVELLAQIEFSLARRLYRVAYRPGLKLTRKLIARMLSHSAKAGHREAQVTYGRRLLEHGLTTQDRYCGARYLIQAAQQGDRDAQWWAGRIHERGVGPYPSNEAQAVTWYARAARQGHVDAIERLIQAYDEGELNLPQSERCALEWRERLATASQ</sequence>
<dbReference type="RefSeq" id="WP_068996558.1">
    <property type="nucleotide sequence ID" value="NZ_MDTQ01000001.1"/>
</dbReference>
<dbReference type="PANTHER" id="PTHR45011:SF1">
    <property type="entry name" value="DAP3-BINDING CELL DEATH ENHANCER 1"/>
    <property type="match status" value="1"/>
</dbReference>
<name>A0A1E2V5A4_9GAMM</name>
<accession>A0A1E2V5A4</accession>
<dbReference type="Pfam" id="PF08238">
    <property type="entry name" value="Sel1"/>
    <property type="match status" value="2"/>
</dbReference>
<dbReference type="InterPro" id="IPR011990">
    <property type="entry name" value="TPR-like_helical_dom_sf"/>
</dbReference>
<dbReference type="InterPro" id="IPR052748">
    <property type="entry name" value="ISR_Activator"/>
</dbReference>
<dbReference type="SUPFAM" id="SSF81901">
    <property type="entry name" value="HCP-like"/>
    <property type="match status" value="1"/>
</dbReference>
<dbReference type="AlphaFoldDB" id="A0A1E2V5A4"/>
<keyword evidence="2" id="KW-1185">Reference proteome</keyword>
<dbReference type="Gene3D" id="1.25.40.10">
    <property type="entry name" value="Tetratricopeptide repeat domain"/>
    <property type="match status" value="1"/>
</dbReference>
<dbReference type="Proteomes" id="UP000094291">
    <property type="component" value="Unassembled WGS sequence"/>
</dbReference>